<protein>
    <submittedName>
        <fullName evidence="1">Uncharacterized protein</fullName>
    </submittedName>
</protein>
<accession>A0A8S5TIT4</accession>
<evidence type="ECO:0000313" key="1">
    <source>
        <dbReference type="EMBL" id="DAF63197.1"/>
    </source>
</evidence>
<organism evidence="1">
    <name type="scientific">Siphoviridae sp. ct7yc1</name>
    <dbReference type="NCBI Taxonomy" id="2827788"/>
    <lineage>
        <taxon>Viruses</taxon>
        <taxon>Duplodnaviria</taxon>
        <taxon>Heunggongvirae</taxon>
        <taxon>Uroviricota</taxon>
        <taxon>Caudoviricetes</taxon>
    </lineage>
</organism>
<reference evidence="1" key="1">
    <citation type="journal article" date="2021" name="Proc. Natl. Acad. Sci. U.S.A.">
        <title>A Catalog of Tens of Thousands of Viruses from Human Metagenomes Reveals Hidden Associations with Chronic Diseases.</title>
        <authorList>
            <person name="Tisza M.J."/>
            <person name="Buck C.B."/>
        </authorList>
    </citation>
    <scope>NUCLEOTIDE SEQUENCE</scope>
    <source>
        <strain evidence="1">Ct7yc1</strain>
    </source>
</reference>
<sequence>MHVLGALGVYMKSDKPPHLAPQISAKTKRPLPIPQSHQAVFIIIT</sequence>
<dbReference type="EMBL" id="BK032833">
    <property type="protein sequence ID" value="DAF63197.1"/>
    <property type="molecule type" value="Genomic_DNA"/>
</dbReference>
<proteinExistence type="predicted"/>
<name>A0A8S5TIT4_9CAUD</name>